<evidence type="ECO:0008006" key="5">
    <source>
        <dbReference type="Google" id="ProtNLM"/>
    </source>
</evidence>
<evidence type="ECO:0000313" key="4">
    <source>
        <dbReference type="Proteomes" id="UP000007266"/>
    </source>
</evidence>
<keyword evidence="4" id="KW-1185">Reference proteome</keyword>
<organism evidence="3 4">
    <name type="scientific">Tribolium castaneum</name>
    <name type="common">Red flour beetle</name>
    <dbReference type="NCBI Taxonomy" id="7070"/>
    <lineage>
        <taxon>Eukaryota</taxon>
        <taxon>Metazoa</taxon>
        <taxon>Ecdysozoa</taxon>
        <taxon>Arthropoda</taxon>
        <taxon>Hexapoda</taxon>
        <taxon>Insecta</taxon>
        <taxon>Pterygota</taxon>
        <taxon>Neoptera</taxon>
        <taxon>Endopterygota</taxon>
        <taxon>Coleoptera</taxon>
        <taxon>Polyphaga</taxon>
        <taxon>Cucujiformia</taxon>
        <taxon>Tenebrionidae</taxon>
        <taxon>Tenebrionidae incertae sedis</taxon>
        <taxon>Tribolium</taxon>
    </lineage>
</organism>
<dbReference type="Proteomes" id="UP000007266">
    <property type="component" value="Linkage group 4"/>
</dbReference>
<accession>A0A139WJB6</accession>
<feature type="chain" id="PRO_5007300061" description="DUF4794 domain-containing protein" evidence="2">
    <location>
        <begin position="18"/>
        <end position="170"/>
    </location>
</feature>
<dbReference type="KEGG" id="tca:103312694"/>
<dbReference type="InParanoid" id="A0A139WJB6"/>
<reference evidence="3 4" key="2">
    <citation type="journal article" date="2010" name="Nucleic Acids Res.">
        <title>BeetleBase in 2010: revisions to provide comprehensive genomic information for Tribolium castaneum.</title>
        <authorList>
            <person name="Kim H.S."/>
            <person name="Murphy T."/>
            <person name="Xia J."/>
            <person name="Caragea D."/>
            <person name="Park Y."/>
            <person name="Beeman R.W."/>
            <person name="Lorenzen M.D."/>
            <person name="Butcher S."/>
            <person name="Manak J.R."/>
            <person name="Brown S.J."/>
        </authorList>
    </citation>
    <scope>GENOME REANNOTATION</scope>
    <source>
        <strain evidence="3 4">Georgia GA2</strain>
    </source>
</reference>
<gene>
    <name evidence="3" type="primary">AUGUSTUS-3.0.2_32831</name>
    <name evidence="3" type="ORF">TcasGA2_TC032831</name>
</gene>
<evidence type="ECO:0000313" key="3">
    <source>
        <dbReference type="EMBL" id="KYB27996.1"/>
    </source>
</evidence>
<dbReference type="EMBL" id="KQ971338">
    <property type="protein sequence ID" value="KYB27996.1"/>
    <property type="molecule type" value="Genomic_DNA"/>
</dbReference>
<evidence type="ECO:0000256" key="2">
    <source>
        <dbReference type="SAM" id="SignalP"/>
    </source>
</evidence>
<feature type="region of interest" description="Disordered" evidence="1">
    <location>
        <begin position="51"/>
        <end position="80"/>
    </location>
</feature>
<reference evidence="3 4" key="1">
    <citation type="journal article" date="2008" name="Nature">
        <title>The genome of the model beetle and pest Tribolium castaneum.</title>
        <authorList>
            <consortium name="Tribolium Genome Sequencing Consortium"/>
            <person name="Richards S."/>
            <person name="Gibbs R.A."/>
            <person name="Weinstock G.M."/>
            <person name="Brown S.J."/>
            <person name="Denell R."/>
            <person name="Beeman R.W."/>
            <person name="Gibbs R."/>
            <person name="Beeman R.W."/>
            <person name="Brown S.J."/>
            <person name="Bucher G."/>
            <person name="Friedrich M."/>
            <person name="Grimmelikhuijzen C.J."/>
            <person name="Klingler M."/>
            <person name="Lorenzen M."/>
            <person name="Richards S."/>
            <person name="Roth S."/>
            <person name="Schroder R."/>
            <person name="Tautz D."/>
            <person name="Zdobnov E.M."/>
            <person name="Muzny D."/>
            <person name="Gibbs R.A."/>
            <person name="Weinstock G.M."/>
            <person name="Attaway T."/>
            <person name="Bell S."/>
            <person name="Buhay C.J."/>
            <person name="Chandrabose M.N."/>
            <person name="Chavez D."/>
            <person name="Clerk-Blankenburg K.P."/>
            <person name="Cree A."/>
            <person name="Dao M."/>
            <person name="Davis C."/>
            <person name="Chacko J."/>
            <person name="Dinh H."/>
            <person name="Dugan-Rocha S."/>
            <person name="Fowler G."/>
            <person name="Garner T.T."/>
            <person name="Garnes J."/>
            <person name="Gnirke A."/>
            <person name="Hawes A."/>
            <person name="Hernandez J."/>
            <person name="Hines S."/>
            <person name="Holder M."/>
            <person name="Hume J."/>
            <person name="Jhangiani S.N."/>
            <person name="Joshi V."/>
            <person name="Khan Z.M."/>
            <person name="Jackson L."/>
            <person name="Kovar C."/>
            <person name="Kowis A."/>
            <person name="Lee S."/>
            <person name="Lewis L.R."/>
            <person name="Margolis J."/>
            <person name="Morgan M."/>
            <person name="Nazareth L.V."/>
            <person name="Nguyen N."/>
            <person name="Okwuonu G."/>
            <person name="Parker D."/>
            <person name="Richards S."/>
            <person name="Ruiz S.J."/>
            <person name="Santibanez J."/>
            <person name="Savard J."/>
            <person name="Scherer S.E."/>
            <person name="Schneider B."/>
            <person name="Sodergren E."/>
            <person name="Tautz D."/>
            <person name="Vattahil S."/>
            <person name="Villasana D."/>
            <person name="White C.S."/>
            <person name="Wright R."/>
            <person name="Park Y."/>
            <person name="Beeman R.W."/>
            <person name="Lord J."/>
            <person name="Oppert B."/>
            <person name="Lorenzen M."/>
            <person name="Brown S."/>
            <person name="Wang L."/>
            <person name="Savard J."/>
            <person name="Tautz D."/>
            <person name="Richards S."/>
            <person name="Weinstock G."/>
            <person name="Gibbs R.A."/>
            <person name="Liu Y."/>
            <person name="Worley K."/>
            <person name="Weinstock G."/>
            <person name="Elsik C.G."/>
            <person name="Reese J.T."/>
            <person name="Elhaik E."/>
            <person name="Landan G."/>
            <person name="Graur D."/>
            <person name="Arensburger P."/>
            <person name="Atkinson P."/>
            <person name="Beeman R.W."/>
            <person name="Beidler J."/>
            <person name="Brown S.J."/>
            <person name="Demuth J.P."/>
            <person name="Drury D.W."/>
            <person name="Du Y.Z."/>
            <person name="Fujiwara H."/>
            <person name="Lorenzen M."/>
            <person name="Maselli V."/>
            <person name="Osanai M."/>
            <person name="Park Y."/>
            <person name="Robertson H.M."/>
            <person name="Tu Z."/>
            <person name="Wang J.J."/>
            <person name="Wang S."/>
            <person name="Richards S."/>
            <person name="Song H."/>
            <person name="Zhang L."/>
            <person name="Sodergren E."/>
            <person name="Werner D."/>
            <person name="Stanke M."/>
            <person name="Morgenstern B."/>
            <person name="Solovyev V."/>
            <person name="Kosarev P."/>
            <person name="Brown G."/>
            <person name="Chen H.C."/>
            <person name="Ermolaeva O."/>
            <person name="Hlavina W."/>
            <person name="Kapustin Y."/>
            <person name="Kiryutin B."/>
            <person name="Kitts P."/>
            <person name="Maglott D."/>
            <person name="Pruitt K."/>
            <person name="Sapojnikov V."/>
            <person name="Souvorov A."/>
            <person name="Mackey A.J."/>
            <person name="Waterhouse R.M."/>
            <person name="Wyder S."/>
            <person name="Zdobnov E.M."/>
            <person name="Zdobnov E.M."/>
            <person name="Wyder S."/>
            <person name="Kriventseva E.V."/>
            <person name="Kadowaki T."/>
            <person name="Bork P."/>
            <person name="Aranda M."/>
            <person name="Bao R."/>
            <person name="Beermann A."/>
            <person name="Berns N."/>
            <person name="Bolognesi R."/>
            <person name="Bonneton F."/>
            <person name="Bopp D."/>
            <person name="Brown S.J."/>
            <person name="Bucher G."/>
            <person name="Butts T."/>
            <person name="Chaumot A."/>
            <person name="Denell R.E."/>
            <person name="Ferrier D.E."/>
            <person name="Friedrich M."/>
            <person name="Gordon C.M."/>
            <person name="Jindra M."/>
            <person name="Klingler M."/>
            <person name="Lan Q."/>
            <person name="Lattorff H.M."/>
            <person name="Laudet V."/>
            <person name="von Levetsow C."/>
            <person name="Liu Z."/>
            <person name="Lutz R."/>
            <person name="Lynch J.A."/>
            <person name="da Fonseca R.N."/>
            <person name="Posnien N."/>
            <person name="Reuter R."/>
            <person name="Roth S."/>
            <person name="Savard J."/>
            <person name="Schinko J.B."/>
            <person name="Schmitt C."/>
            <person name="Schoppmeier M."/>
            <person name="Schroder R."/>
            <person name="Shippy T.D."/>
            <person name="Simonnet F."/>
            <person name="Marques-Souza H."/>
            <person name="Tautz D."/>
            <person name="Tomoyasu Y."/>
            <person name="Trauner J."/>
            <person name="Van der Zee M."/>
            <person name="Vervoort M."/>
            <person name="Wittkopp N."/>
            <person name="Wimmer E.A."/>
            <person name="Yang X."/>
            <person name="Jones A.K."/>
            <person name="Sattelle D.B."/>
            <person name="Ebert P.R."/>
            <person name="Nelson D."/>
            <person name="Scott J.G."/>
            <person name="Beeman R.W."/>
            <person name="Muthukrishnan S."/>
            <person name="Kramer K.J."/>
            <person name="Arakane Y."/>
            <person name="Beeman R.W."/>
            <person name="Zhu Q."/>
            <person name="Hogenkamp D."/>
            <person name="Dixit R."/>
            <person name="Oppert B."/>
            <person name="Jiang H."/>
            <person name="Zou Z."/>
            <person name="Marshall J."/>
            <person name="Elpidina E."/>
            <person name="Vinokurov K."/>
            <person name="Oppert C."/>
            <person name="Zou Z."/>
            <person name="Evans J."/>
            <person name="Lu Z."/>
            <person name="Zhao P."/>
            <person name="Sumathipala N."/>
            <person name="Altincicek B."/>
            <person name="Vilcinskas A."/>
            <person name="Williams M."/>
            <person name="Hultmark D."/>
            <person name="Hetru C."/>
            <person name="Jiang H."/>
            <person name="Grimmelikhuijzen C.J."/>
            <person name="Hauser F."/>
            <person name="Cazzamali G."/>
            <person name="Williamson M."/>
            <person name="Park Y."/>
            <person name="Li B."/>
            <person name="Tanaka Y."/>
            <person name="Predel R."/>
            <person name="Neupert S."/>
            <person name="Schachtner J."/>
            <person name="Verleyen P."/>
            <person name="Raible F."/>
            <person name="Bork P."/>
            <person name="Friedrich M."/>
            <person name="Walden K.K."/>
            <person name="Robertson H.M."/>
            <person name="Angeli S."/>
            <person name="Foret S."/>
            <person name="Bucher G."/>
            <person name="Schuetz S."/>
            <person name="Maleszka R."/>
            <person name="Wimmer E.A."/>
            <person name="Beeman R.W."/>
            <person name="Lorenzen M."/>
            <person name="Tomoyasu Y."/>
            <person name="Miller S.C."/>
            <person name="Grossmann D."/>
            <person name="Bucher G."/>
        </authorList>
    </citation>
    <scope>NUCLEOTIDE SEQUENCE [LARGE SCALE GENOMIC DNA]</scope>
    <source>
        <strain evidence="3 4">Georgia GA2</strain>
    </source>
</reference>
<name>A0A139WJB6_TRICA</name>
<evidence type="ECO:0000256" key="1">
    <source>
        <dbReference type="SAM" id="MobiDB-lite"/>
    </source>
</evidence>
<keyword evidence="2" id="KW-0732">Signal</keyword>
<feature type="signal peptide" evidence="2">
    <location>
        <begin position="1"/>
        <end position="17"/>
    </location>
</feature>
<protein>
    <recommendedName>
        <fullName evidence="5">DUF4794 domain-containing protein</fullName>
    </recommendedName>
</protein>
<feature type="compositionally biased region" description="Low complexity" evidence="1">
    <location>
        <begin position="65"/>
        <end position="77"/>
    </location>
</feature>
<dbReference type="OrthoDB" id="6756333at2759"/>
<feature type="compositionally biased region" description="Pro residues" evidence="1">
    <location>
        <begin position="54"/>
        <end position="64"/>
    </location>
</feature>
<sequence>MKFTVAFTLVIVSMVSADIPRQKIEIVRKPAPYVASGWAPTGQQLKLPVKAVPTPAPSYGPPPAEATTTEEPTTTEANTERLLSQKAEKVQAEPVKEKSEKVEENQGGQYYVVLPQGQSVVYTVPQSAALLAVPKGNVMATARIQAVPLSSVVASSVYTPFSASYIQVFQ</sequence>
<proteinExistence type="predicted"/>
<dbReference type="OMA" id="ADIPRQK"/>
<dbReference type="AlphaFoldDB" id="A0A139WJB6"/>